<organism evidence="1 2">
    <name type="scientific">Flagellimonas okinawensis</name>
    <dbReference type="NCBI Taxonomy" id="3031324"/>
    <lineage>
        <taxon>Bacteria</taxon>
        <taxon>Pseudomonadati</taxon>
        <taxon>Bacteroidota</taxon>
        <taxon>Flavobacteriia</taxon>
        <taxon>Flavobacteriales</taxon>
        <taxon>Flavobacteriaceae</taxon>
        <taxon>Flagellimonas</taxon>
    </lineage>
</organism>
<evidence type="ECO:0000313" key="1">
    <source>
        <dbReference type="EMBL" id="MDF0705574.1"/>
    </source>
</evidence>
<sequence length="128" mass="15045">MIHSPEEFIRLRTSENLDEQRKSATDSADVKTWLKIIENYPSMREWVAHNKTVPLEILELLATDIDVKVRYVVARKRKINNRIFDLLKTDSEETVRHALICNTGLSLDLKKKIKIDDSDWLKNELNKK</sequence>
<accession>A0ABT5XI49</accession>
<reference evidence="1 2" key="1">
    <citation type="submission" date="2023-03" db="EMBL/GenBank/DDBJ databases">
        <title>Muricauda XX sp. nov. and Muricauda XXX sp. nov., two novel species isolated from Okinawa Trough.</title>
        <authorList>
            <person name="Cao W."/>
            <person name="Deng X."/>
        </authorList>
    </citation>
    <scope>NUCLEOTIDE SEQUENCE [LARGE SCALE GENOMIC DNA]</scope>
    <source>
        <strain evidence="1 2">81s02</strain>
    </source>
</reference>
<evidence type="ECO:0000313" key="2">
    <source>
        <dbReference type="Proteomes" id="UP001217083"/>
    </source>
</evidence>
<proteinExistence type="predicted"/>
<dbReference type="InterPro" id="IPR011989">
    <property type="entry name" value="ARM-like"/>
</dbReference>
<dbReference type="Gene3D" id="1.25.10.10">
    <property type="entry name" value="Leucine-rich Repeat Variant"/>
    <property type="match status" value="1"/>
</dbReference>
<comment type="caution">
    <text evidence="1">The sequence shown here is derived from an EMBL/GenBank/DDBJ whole genome shotgun (WGS) entry which is preliminary data.</text>
</comment>
<dbReference type="RefSeq" id="WP_275647714.1">
    <property type="nucleotide sequence ID" value="NZ_JARFVA010000001.1"/>
</dbReference>
<dbReference type="Proteomes" id="UP001217083">
    <property type="component" value="Unassembled WGS sequence"/>
</dbReference>
<name>A0ABT5XI49_9FLAO</name>
<protein>
    <submittedName>
        <fullName evidence="1">Uncharacterized protein</fullName>
    </submittedName>
</protein>
<gene>
    <name evidence="1" type="ORF">PY091_00015</name>
</gene>
<dbReference type="EMBL" id="JARFVA010000001">
    <property type="protein sequence ID" value="MDF0705574.1"/>
    <property type="molecule type" value="Genomic_DNA"/>
</dbReference>
<keyword evidence="2" id="KW-1185">Reference proteome</keyword>